<evidence type="ECO:0008006" key="4">
    <source>
        <dbReference type="Google" id="ProtNLM"/>
    </source>
</evidence>
<sequence>MSEENRPKKRVRISHLIFLTLAVAATLGLAYWQWTRFRAGSGTFQNLGYAIQWPAFGAFIVYAYRRYIQLENEYAETGVAPVELEKQQRQAQGEVTEISEDFLPERPTMDVEEFNAHNEPRRRRKEQ</sequence>
<keyword evidence="1" id="KW-0472">Membrane</keyword>
<dbReference type="Proteomes" id="UP000427071">
    <property type="component" value="Chromosome"/>
</dbReference>
<evidence type="ECO:0000313" key="2">
    <source>
        <dbReference type="EMBL" id="QGU01422.1"/>
    </source>
</evidence>
<organism evidence="2 3">
    <name type="scientific">Corynebacterium kalinowskii</name>
    <dbReference type="NCBI Taxonomy" id="2675216"/>
    <lineage>
        <taxon>Bacteria</taxon>
        <taxon>Bacillati</taxon>
        <taxon>Actinomycetota</taxon>
        <taxon>Actinomycetes</taxon>
        <taxon>Mycobacteriales</taxon>
        <taxon>Corynebacteriaceae</taxon>
        <taxon>Corynebacterium</taxon>
    </lineage>
</organism>
<keyword evidence="1" id="KW-0812">Transmembrane</keyword>
<reference evidence="3" key="1">
    <citation type="submission" date="2019-11" db="EMBL/GenBank/DDBJ databases">
        <title>Complete genome sequence of Corynebacterium kalinowskii 1959, a novel Corynebacterium species isolated from soil of a small paddock in Vilsendorf, Germany.</title>
        <authorList>
            <person name="Schaffert L."/>
            <person name="Ruwe M."/>
            <person name="Milse J."/>
            <person name="Hanuschka K."/>
            <person name="Ortseifen V."/>
            <person name="Droste J."/>
            <person name="Brandt D."/>
            <person name="Schlueter L."/>
            <person name="Kutter Y."/>
            <person name="Vinke S."/>
            <person name="Viehoefer P."/>
            <person name="Jacob L."/>
            <person name="Luebke N.-C."/>
            <person name="Schulte-Berndt E."/>
            <person name="Hain C."/>
            <person name="Linder M."/>
            <person name="Schmidt P."/>
            <person name="Wollenschlaeger L."/>
            <person name="Luttermann T."/>
            <person name="Thieme E."/>
            <person name="Hassa J."/>
            <person name="Haak M."/>
            <person name="Wittchen M."/>
            <person name="Mentz A."/>
            <person name="Persicke M."/>
            <person name="Busche T."/>
            <person name="Ruckert C."/>
        </authorList>
    </citation>
    <scope>NUCLEOTIDE SEQUENCE [LARGE SCALE GENOMIC DNA]</scope>
    <source>
        <strain evidence="3">1959</strain>
    </source>
</reference>
<gene>
    <name evidence="2" type="ORF">CKALI_02665</name>
</gene>
<name>A0A6B8V8Q1_9CORY</name>
<feature type="transmembrane region" description="Helical" evidence="1">
    <location>
        <begin position="12"/>
        <end position="34"/>
    </location>
</feature>
<dbReference type="KEGG" id="ckw:CKALI_02665"/>
<protein>
    <recommendedName>
        <fullName evidence="4">Glucitol operon activator</fullName>
    </recommendedName>
</protein>
<dbReference type="RefSeq" id="WP_197079745.1">
    <property type="nucleotide sequence ID" value="NZ_CP046452.1"/>
</dbReference>
<evidence type="ECO:0000313" key="3">
    <source>
        <dbReference type="Proteomes" id="UP000427071"/>
    </source>
</evidence>
<evidence type="ECO:0000256" key="1">
    <source>
        <dbReference type="SAM" id="Phobius"/>
    </source>
</evidence>
<dbReference type="EMBL" id="CP046452">
    <property type="protein sequence ID" value="QGU01422.1"/>
    <property type="molecule type" value="Genomic_DNA"/>
</dbReference>
<proteinExistence type="predicted"/>
<keyword evidence="1" id="KW-1133">Transmembrane helix</keyword>
<feature type="transmembrane region" description="Helical" evidence="1">
    <location>
        <begin position="46"/>
        <end position="64"/>
    </location>
</feature>
<dbReference type="AlphaFoldDB" id="A0A6B8V8Q1"/>
<keyword evidence="3" id="KW-1185">Reference proteome</keyword>
<accession>A0A6B8V8Q1</accession>